<evidence type="ECO:0000256" key="1">
    <source>
        <dbReference type="ARBA" id="ARBA00004141"/>
    </source>
</evidence>
<dbReference type="EMBL" id="ML119688">
    <property type="protein sequence ID" value="RPA80448.1"/>
    <property type="molecule type" value="Genomic_DNA"/>
</dbReference>
<gene>
    <name evidence="7" type="ORF">BJ508DRAFT_362631</name>
</gene>
<feature type="transmembrane region" description="Helical" evidence="5">
    <location>
        <begin position="34"/>
        <end position="53"/>
    </location>
</feature>
<keyword evidence="2 5" id="KW-0812">Transmembrane</keyword>
<evidence type="ECO:0000259" key="6">
    <source>
        <dbReference type="Pfam" id="PF13813"/>
    </source>
</evidence>
<dbReference type="STRING" id="1160509.A0A3N4I6Y3"/>
<organism evidence="7 8">
    <name type="scientific">Ascobolus immersus RN42</name>
    <dbReference type="NCBI Taxonomy" id="1160509"/>
    <lineage>
        <taxon>Eukaryota</taxon>
        <taxon>Fungi</taxon>
        <taxon>Dikarya</taxon>
        <taxon>Ascomycota</taxon>
        <taxon>Pezizomycotina</taxon>
        <taxon>Pezizomycetes</taxon>
        <taxon>Pezizales</taxon>
        <taxon>Ascobolaceae</taxon>
        <taxon>Ascobolus</taxon>
    </lineage>
</organism>
<keyword evidence="4 5" id="KW-0472">Membrane</keyword>
<name>A0A3N4I6Y3_ASCIM</name>
<feature type="domain" description="Wax synthase" evidence="6">
    <location>
        <begin position="248"/>
        <end position="324"/>
    </location>
</feature>
<evidence type="ECO:0000256" key="3">
    <source>
        <dbReference type="ARBA" id="ARBA00022989"/>
    </source>
</evidence>
<dbReference type="Proteomes" id="UP000275078">
    <property type="component" value="Unassembled WGS sequence"/>
</dbReference>
<accession>A0A3N4I6Y3</accession>
<feature type="transmembrane region" description="Helical" evidence="5">
    <location>
        <begin position="177"/>
        <end position="197"/>
    </location>
</feature>
<feature type="transmembrane region" description="Helical" evidence="5">
    <location>
        <begin position="369"/>
        <end position="387"/>
    </location>
</feature>
<evidence type="ECO:0000256" key="5">
    <source>
        <dbReference type="SAM" id="Phobius"/>
    </source>
</evidence>
<comment type="subcellular location">
    <subcellularLocation>
        <location evidence="1">Membrane</location>
        <topology evidence="1">Multi-pass membrane protein</topology>
    </subcellularLocation>
</comment>
<evidence type="ECO:0000313" key="7">
    <source>
        <dbReference type="EMBL" id="RPA80448.1"/>
    </source>
</evidence>
<feature type="transmembrane region" description="Helical" evidence="5">
    <location>
        <begin position="217"/>
        <end position="243"/>
    </location>
</feature>
<reference evidence="7 8" key="1">
    <citation type="journal article" date="2018" name="Nat. Ecol. Evol.">
        <title>Pezizomycetes genomes reveal the molecular basis of ectomycorrhizal truffle lifestyle.</title>
        <authorList>
            <person name="Murat C."/>
            <person name="Payen T."/>
            <person name="Noel B."/>
            <person name="Kuo A."/>
            <person name="Morin E."/>
            <person name="Chen J."/>
            <person name="Kohler A."/>
            <person name="Krizsan K."/>
            <person name="Balestrini R."/>
            <person name="Da Silva C."/>
            <person name="Montanini B."/>
            <person name="Hainaut M."/>
            <person name="Levati E."/>
            <person name="Barry K.W."/>
            <person name="Belfiori B."/>
            <person name="Cichocki N."/>
            <person name="Clum A."/>
            <person name="Dockter R.B."/>
            <person name="Fauchery L."/>
            <person name="Guy J."/>
            <person name="Iotti M."/>
            <person name="Le Tacon F."/>
            <person name="Lindquist E.A."/>
            <person name="Lipzen A."/>
            <person name="Malagnac F."/>
            <person name="Mello A."/>
            <person name="Molinier V."/>
            <person name="Miyauchi S."/>
            <person name="Poulain J."/>
            <person name="Riccioni C."/>
            <person name="Rubini A."/>
            <person name="Sitrit Y."/>
            <person name="Splivallo R."/>
            <person name="Traeger S."/>
            <person name="Wang M."/>
            <person name="Zifcakova L."/>
            <person name="Wipf D."/>
            <person name="Zambonelli A."/>
            <person name="Paolocci F."/>
            <person name="Nowrousian M."/>
            <person name="Ottonello S."/>
            <person name="Baldrian P."/>
            <person name="Spatafora J.W."/>
            <person name="Henrissat B."/>
            <person name="Nagy L.G."/>
            <person name="Aury J.M."/>
            <person name="Wincker P."/>
            <person name="Grigoriev I.V."/>
            <person name="Bonfante P."/>
            <person name="Martin F.M."/>
        </authorList>
    </citation>
    <scope>NUCLEOTIDE SEQUENCE [LARGE SCALE GENOMIC DNA]</scope>
    <source>
        <strain evidence="7 8">RN42</strain>
    </source>
</reference>
<dbReference type="AlphaFoldDB" id="A0A3N4I6Y3"/>
<dbReference type="GO" id="GO:0016020">
    <property type="term" value="C:membrane"/>
    <property type="evidence" value="ECO:0007669"/>
    <property type="project" value="UniProtKB-SubCell"/>
</dbReference>
<dbReference type="InterPro" id="IPR032805">
    <property type="entry name" value="Wax_synthase_dom"/>
</dbReference>
<protein>
    <recommendedName>
        <fullName evidence="6">Wax synthase domain-containing protein</fullName>
    </recommendedName>
</protein>
<keyword evidence="3 5" id="KW-1133">Transmembrane helix</keyword>
<feature type="transmembrane region" description="Helical" evidence="5">
    <location>
        <begin position="65"/>
        <end position="83"/>
    </location>
</feature>
<evidence type="ECO:0000256" key="2">
    <source>
        <dbReference type="ARBA" id="ARBA00022692"/>
    </source>
</evidence>
<dbReference type="Pfam" id="PF13813">
    <property type="entry name" value="MBOAT_2"/>
    <property type="match status" value="1"/>
</dbReference>
<sequence length="419" mass="48014">MTALQSILSLFEWDAPLSRNINLPRLPPQILHPVSMPIYFLLQSYSFFLLVALIPPSSTRDRTLLALYTAFAIHFITSSDIPIRFESAGFALPLTIVTSYLHFAELFLYGCSPEDHHGYWYKDPKKPKPRDMTRLQKLRWMMDYFTSFRGIGMNWEVKGLPAARVYRNRLHFCIDQIARAGAYTLVSLVAQGLYLVIVDGEQVYGTPMPNRVTGGLIILVITVTTMLQMQYAAALVTVVLGIYSEDSWRPVMGKWGDLYSVRRLWARVWHQNMRAIGSRPADHLIAQLGIKRKSAEGRAIARAMAFGITALTHGAGCFTFNASDGGWIGYFAMQWLMTEVEEGLSEVYDWCVGRRGKDRERPREWWEKLFGFVWTMTWFAFMNLQVIEGAVKIGDKGFQSRTFVPLWESILGMKMMKRE</sequence>
<feature type="transmembrane region" description="Helical" evidence="5">
    <location>
        <begin position="89"/>
        <end position="109"/>
    </location>
</feature>
<proteinExistence type="predicted"/>
<keyword evidence="8" id="KW-1185">Reference proteome</keyword>
<evidence type="ECO:0000313" key="8">
    <source>
        <dbReference type="Proteomes" id="UP000275078"/>
    </source>
</evidence>
<evidence type="ECO:0000256" key="4">
    <source>
        <dbReference type="ARBA" id="ARBA00023136"/>
    </source>
</evidence>
<dbReference type="OrthoDB" id="1077582at2759"/>